<dbReference type="Proteomes" id="UP001229421">
    <property type="component" value="Unassembled WGS sequence"/>
</dbReference>
<gene>
    <name evidence="1" type="ORF">QVD17_15670</name>
</gene>
<accession>A0AAD8KQ88</accession>
<reference evidence="1" key="1">
    <citation type="journal article" date="2023" name="bioRxiv">
        <title>Improved chromosome-level genome assembly for marigold (Tagetes erecta).</title>
        <authorList>
            <person name="Jiang F."/>
            <person name="Yuan L."/>
            <person name="Wang S."/>
            <person name="Wang H."/>
            <person name="Xu D."/>
            <person name="Wang A."/>
            <person name="Fan W."/>
        </authorList>
    </citation>
    <scope>NUCLEOTIDE SEQUENCE</scope>
    <source>
        <strain evidence="1">WSJ</strain>
        <tissue evidence="1">Leaf</tissue>
    </source>
</reference>
<dbReference type="EMBL" id="JAUHHV010000004">
    <property type="protein sequence ID" value="KAK1426988.1"/>
    <property type="molecule type" value="Genomic_DNA"/>
</dbReference>
<organism evidence="1 2">
    <name type="scientific">Tagetes erecta</name>
    <name type="common">African marigold</name>
    <dbReference type="NCBI Taxonomy" id="13708"/>
    <lineage>
        <taxon>Eukaryota</taxon>
        <taxon>Viridiplantae</taxon>
        <taxon>Streptophyta</taxon>
        <taxon>Embryophyta</taxon>
        <taxon>Tracheophyta</taxon>
        <taxon>Spermatophyta</taxon>
        <taxon>Magnoliopsida</taxon>
        <taxon>eudicotyledons</taxon>
        <taxon>Gunneridae</taxon>
        <taxon>Pentapetalae</taxon>
        <taxon>asterids</taxon>
        <taxon>campanulids</taxon>
        <taxon>Asterales</taxon>
        <taxon>Asteraceae</taxon>
        <taxon>Asteroideae</taxon>
        <taxon>Heliantheae alliance</taxon>
        <taxon>Tageteae</taxon>
        <taxon>Tagetes</taxon>
    </lineage>
</organism>
<sequence length="137" mass="15572">MSVVKKRRKNVSVASTSSSGDSVYIDHGDCHCVCRHCGAIFWFDERIVSQSTRNVFVYNRCCKGGRVALPAAKHPPEVIVSLYDDIRFLVNIRAFNSICKIFGNNFFAGSEANKVKEDCLKRHLWFDMSPFGVMLRF</sequence>
<dbReference type="AlphaFoldDB" id="A0AAD8KQ88"/>
<proteinExistence type="predicted"/>
<evidence type="ECO:0000313" key="2">
    <source>
        <dbReference type="Proteomes" id="UP001229421"/>
    </source>
</evidence>
<evidence type="ECO:0000313" key="1">
    <source>
        <dbReference type="EMBL" id="KAK1426988.1"/>
    </source>
</evidence>
<comment type="caution">
    <text evidence="1">The sequence shown here is derived from an EMBL/GenBank/DDBJ whole genome shotgun (WGS) entry which is preliminary data.</text>
</comment>
<protein>
    <submittedName>
        <fullName evidence="1">Uncharacterized protein</fullName>
    </submittedName>
</protein>
<name>A0AAD8KQ88_TARER</name>
<keyword evidence="2" id="KW-1185">Reference proteome</keyword>